<proteinExistence type="predicted"/>
<feature type="region of interest" description="Disordered" evidence="1">
    <location>
        <begin position="261"/>
        <end position="286"/>
    </location>
</feature>
<dbReference type="Pfam" id="PF14388">
    <property type="entry name" value="DUF4419"/>
    <property type="match status" value="1"/>
</dbReference>
<name>A0A5N6VB87_ASPTM</name>
<dbReference type="PANTHER" id="PTHR31252:SF11">
    <property type="entry name" value="DUF4419 DOMAIN-CONTAINING PROTEIN"/>
    <property type="match status" value="1"/>
</dbReference>
<organism evidence="2 3">
    <name type="scientific">Aspergillus tamarii</name>
    <dbReference type="NCBI Taxonomy" id="41984"/>
    <lineage>
        <taxon>Eukaryota</taxon>
        <taxon>Fungi</taxon>
        <taxon>Dikarya</taxon>
        <taxon>Ascomycota</taxon>
        <taxon>Pezizomycotina</taxon>
        <taxon>Eurotiomycetes</taxon>
        <taxon>Eurotiomycetidae</taxon>
        <taxon>Eurotiales</taxon>
        <taxon>Aspergillaceae</taxon>
        <taxon>Aspergillus</taxon>
        <taxon>Aspergillus subgen. Circumdati</taxon>
    </lineage>
</organism>
<gene>
    <name evidence="2" type="ORF">BDV40DRAFT_252127</name>
</gene>
<protein>
    <submittedName>
        <fullName evidence="2">Uncharacterized protein</fullName>
    </submittedName>
</protein>
<dbReference type="EMBL" id="ML738587">
    <property type="protein sequence ID" value="KAE8167930.1"/>
    <property type="molecule type" value="Genomic_DNA"/>
</dbReference>
<reference evidence="2 3" key="1">
    <citation type="submission" date="2019-04" db="EMBL/GenBank/DDBJ databases">
        <title>Friends and foes A comparative genomics study of 23 Aspergillus species from section Flavi.</title>
        <authorList>
            <consortium name="DOE Joint Genome Institute"/>
            <person name="Kjaerbolling I."/>
            <person name="Vesth T."/>
            <person name="Frisvad J.C."/>
            <person name="Nybo J.L."/>
            <person name="Theobald S."/>
            <person name="Kildgaard S."/>
            <person name="Isbrandt T."/>
            <person name="Kuo A."/>
            <person name="Sato A."/>
            <person name="Lyhne E.K."/>
            <person name="Kogle M.E."/>
            <person name="Wiebenga A."/>
            <person name="Kun R.S."/>
            <person name="Lubbers R.J."/>
            <person name="Makela M.R."/>
            <person name="Barry K."/>
            <person name="Chovatia M."/>
            <person name="Clum A."/>
            <person name="Daum C."/>
            <person name="Haridas S."/>
            <person name="He G."/>
            <person name="LaButti K."/>
            <person name="Lipzen A."/>
            <person name="Mondo S."/>
            <person name="Riley R."/>
            <person name="Salamov A."/>
            <person name="Simmons B.A."/>
            <person name="Magnuson J.K."/>
            <person name="Henrissat B."/>
            <person name="Mortensen U.H."/>
            <person name="Larsen T.O."/>
            <person name="Devries R.P."/>
            <person name="Grigoriev I.V."/>
            <person name="Machida M."/>
            <person name="Baker S.E."/>
            <person name="Andersen M.R."/>
        </authorList>
    </citation>
    <scope>NUCLEOTIDE SEQUENCE [LARGE SCALE GENOMIC DNA]</scope>
    <source>
        <strain evidence="2 3">CBS 117626</strain>
    </source>
</reference>
<evidence type="ECO:0000256" key="1">
    <source>
        <dbReference type="SAM" id="MobiDB-lite"/>
    </source>
</evidence>
<keyword evidence="3" id="KW-1185">Reference proteome</keyword>
<dbReference type="PANTHER" id="PTHR31252">
    <property type="entry name" value="DUF4419 DOMAIN-CONTAINING PROTEIN"/>
    <property type="match status" value="1"/>
</dbReference>
<dbReference type="AlphaFoldDB" id="A0A5N6VB87"/>
<evidence type="ECO:0000313" key="3">
    <source>
        <dbReference type="Proteomes" id="UP000326950"/>
    </source>
</evidence>
<accession>A0A5N6VB87</accession>
<dbReference type="InterPro" id="IPR025533">
    <property type="entry name" value="DUF4419"/>
</dbReference>
<dbReference type="Proteomes" id="UP000326950">
    <property type="component" value="Unassembled WGS sequence"/>
</dbReference>
<evidence type="ECO:0000313" key="2">
    <source>
        <dbReference type="EMBL" id="KAE8167930.1"/>
    </source>
</evidence>
<dbReference type="OrthoDB" id="4492694at2759"/>
<sequence length="286" mass="32362">MTRLIEKEVVDPELRTWIMPTFSTTTESDRVVAAILMMSSMQKYFSYRMTLACGIPTVTLLGEKADWESMVAKLDKIPQLGEQPAIFARLLRPVLERFVTSFDDPSSQHIRDFWSKCAHETGGSGPYYLSGWITAFCFWKEDGECLYRDGPIGPVTLQAFAGDRAGCELDGILYHRVDTDDIPCGFASVPVKVNDNGDEYNTRMVAGLVGIQATSSSDDRRPRQNTSLSSIQPVSGWWMYEERNAGPDESWEMEKKPIEDLPNPLKHIMRPEKERSRKQILGTLVH</sequence>